<name>B5I9Y5_ACIB4</name>
<dbReference type="InterPro" id="IPR027417">
    <property type="entry name" value="P-loop_NTPase"/>
</dbReference>
<reference evidence="2" key="1">
    <citation type="submission" date="2010-02" db="EMBL/GenBank/DDBJ databases">
        <title>Complete sequence of Aciduliprofundum boonei T469.</title>
        <authorList>
            <consortium name="US DOE Joint Genome Institute"/>
            <person name="Lucas S."/>
            <person name="Copeland A."/>
            <person name="Lapidus A."/>
            <person name="Cheng J.-F."/>
            <person name="Bruce D."/>
            <person name="Goodwin L."/>
            <person name="Pitluck S."/>
            <person name="Saunders E."/>
            <person name="Detter J.C."/>
            <person name="Han C."/>
            <person name="Tapia R."/>
            <person name="Land M."/>
            <person name="Hauser L."/>
            <person name="Kyrpides N."/>
            <person name="Mikhailova N."/>
            <person name="Flores G."/>
            <person name="Reysenbach A.-L."/>
            <person name="Woyke T."/>
        </authorList>
    </citation>
    <scope>NUCLEOTIDE SEQUENCE</scope>
    <source>
        <strain evidence="2">T469</strain>
    </source>
</reference>
<dbReference type="RefSeq" id="WP_008082597.1">
    <property type="nucleotide sequence ID" value="NC_013926.1"/>
</dbReference>
<dbReference type="SMART" id="SM00174">
    <property type="entry name" value="RHO"/>
    <property type="match status" value="1"/>
</dbReference>
<dbReference type="PRINTS" id="PR00449">
    <property type="entry name" value="RASTRNSFRMNG"/>
</dbReference>
<dbReference type="SMART" id="SM00173">
    <property type="entry name" value="RAS"/>
    <property type="match status" value="1"/>
</dbReference>
<protein>
    <submittedName>
        <fullName evidence="2">Small GTP-binding protein</fullName>
    </submittedName>
</protein>
<proteinExistence type="predicted"/>
<dbReference type="GO" id="GO:0003924">
    <property type="term" value="F:GTPase activity"/>
    <property type="evidence" value="ECO:0007669"/>
    <property type="project" value="InterPro"/>
</dbReference>
<keyword evidence="3" id="KW-1185">Reference proteome</keyword>
<dbReference type="STRING" id="439481.Aboo_0571"/>
<dbReference type="eggNOG" id="arCOG05343">
    <property type="taxonomic scope" value="Archaea"/>
</dbReference>
<dbReference type="PROSITE" id="PS51419">
    <property type="entry name" value="RAB"/>
    <property type="match status" value="1"/>
</dbReference>
<dbReference type="HOGENOM" id="CLU_041217_10_6_2"/>
<dbReference type="SUPFAM" id="SSF52540">
    <property type="entry name" value="P-loop containing nucleoside triphosphate hydrolases"/>
    <property type="match status" value="1"/>
</dbReference>
<dbReference type="PANTHER" id="PTHR47978">
    <property type="match status" value="1"/>
</dbReference>
<dbReference type="InterPro" id="IPR001806">
    <property type="entry name" value="Small_GTPase"/>
</dbReference>
<dbReference type="KEGG" id="abi:Aboo_0571"/>
<accession>B5I9Y5</accession>
<dbReference type="OrthoDB" id="56314at2157"/>
<dbReference type="GO" id="GO:0005525">
    <property type="term" value="F:GTP binding"/>
    <property type="evidence" value="ECO:0007669"/>
    <property type="project" value="InterPro"/>
</dbReference>
<dbReference type="AlphaFoldDB" id="B5I9Y5"/>
<evidence type="ECO:0000313" key="3">
    <source>
        <dbReference type="Proteomes" id="UP000001400"/>
    </source>
</evidence>
<dbReference type="SMART" id="SM00175">
    <property type="entry name" value="RAB"/>
    <property type="match status" value="1"/>
</dbReference>
<dbReference type="Pfam" id="PF00071">
    <property type="entry name" value="Ras"/>
    <property type="match status" value="1"/>
</dbReference>
<sequence length="157" mass="17871">MKAPKIWKLCVIGDKAVGKTSLIRRFVYGTFEPEVEETLESRAYKKKFGDVTFLIWDVSVYEQNIKPILSGAKAVIIVGDLTRKETLDTMNQISQFLDGHKGERVFVANKSDLKYMAQFWKDDLEEICDGVAPYFLTSAKTGENVDDVFKYILEDAV</sequence>
<evidence type="ECO:0000256" key="1">
    <source>
        <dbReference type="ARBA" id="ARBA00022741"/>
    </source>
</evidence>
<organism evidence="2 3">
    <name type="scientific">Aciduliprofundum boonei (strain DSM 19572 / T469)</name>
    <dbReference type="NCBI Taxonomy" id="439481"/>
    <lineage>
        <taxon>Archaea</taxon>
        <taxon>Methanobacteriati</taxon>
        <taxon>Thermoplasmatota</taxon>
        <taxon>DHVE2 group</taxon>
        <taxon>Candidatus Aciduliprofundum</taxon>
    </lineage>
</organism>
<dbReference type="Gene3D" id="3.40.50.300">
    <property type="entry name" value="P-loop containing nucleotide triphosphate hydrolases"/>
    <property type="match status" value="1"/>
</dbReference>
<evidence type="ECO:0000313" key="2">
    <source>
        <dbReference type="EMBL" id="ADD08382.1"/>
    </source>
</evidence>
<dbReference type="Proteomes" id="UP000001400">
    <property type="component" value="Chromosome"/>
</dbReference>
<dbReference type="GeneID" id="8827516"/>
<gene>
    <name evidence="2" type="ordered locus">Aboo_0571</name>
</gene>
<keyword evidence="1" id="KW-0547">Nucleotide-binding</keyword>
<dbReference type="EMBL" id="CP001941">
    <property type="protein sequence ID" value="ADD08382.1"/>
    <property type="molecule type" value="Genomic_DNA"/>
</dbReference>